<protein>
    <recommendedName>
        <fullName evidence="2">Glycosyltransferase 2-like domain-containing protein</fullName>
    </recommendedName>
</protein>
<dbReference type="PANTHER" id="PTHR48090:SF7">
    <property type="entry name" value="RFBJ PROTEIN"/>
    <property type="match status" value="1"/>
</dbReference>
<reference evidence="3 4" key="1">
    <citation type="submission" date="2013-09" db="EMBL/GenBank/DDBJ databases">
        <title>Genome sequencing of Arenimonas composti.</title>
        <authorList>
            <person name="Chen F."/>
            <person name="Wang G."/>
        </authorList>
    </citation>
    <scope>NUCLEOTIDE SEQUENCE [LARGE SCALE GENOMIC DNA]</scope>
    <source>
        <strain evidence="3 4">TR7-09</strain>
    </source>
</reference>
<evidence type="ECO:0000313" key="3">
    <source>
        <dbReference type="EMBL" id="KFN49565.1"/>
    </source>
</evidence>
<name>A0A091BYX1_9GAMM</name>
<feature type="transmembrane region" description="Helical" evidence="1">
    <location>
        <begin position="283"/>
        <end position="305"/>
    </location>
</feature>
<keyword evidence="1" id="KW-1133">Transmembrane helix</keyword>
<dbReference type="CDD" id="cd04179">
    <property type="entry name" value="DPM_DPG-synthase_like"/>
    <property type="match status" value="1"/>
</dbReference>
<dbReference type="SUPFAM" id="SSF53448">
    <property type="entry name" value="Nucleotide-diphospho-sugar transferases"/>
    <property type="match status" value="1"/>
</dbReference>
<gene>
    <name evidence="3" type="ORF">P873_10450</name>
</gene>
<dbReference type="Pfam" id="PF00535">
    <property type="entry name" value="Glycos_transf_2"/>
    <property type="match status" value="1"/>
</dbReference>
<dbReference type="InterPro" id="IPR050256">
    <property type="entry name" value="Glycosyltransferase_2"/>
</dbReference>
<accession>A0A091BYX1</accession>
<dbReference type="STRING" id="1121013.GCA_000426365_02516"/>
<dbReference type="InterPro" id="IPR029044">
    <property type="entry name" value="Nucleotide-diphossugar_trans"/>
</dbReference>
<dbReference type="RefSeq" id="WP_026817440.1">
    <property type="nucleotide sequence ID" value="NZ_AUFF01000009.1"/>
</dbReference>
<comment type="caution">
    <text evidence="3">The sequence shown here is derived from an EMBL/GenBank/DDBJ whole genome shotgun (WGS) entry which is preliminary data.</text>
</comment>
<keyword evidence="1" id="KW-0812">Transmembrane</keyword>
<proteinExistence type="predicted"/>
<dbReference type="InterPro" id="IPR001173">
    <property type="entry name" value="Glyco_trans_2-like"/>
</dbReference>
<sequence>MSSVPRIAAVIPCYRVTRHLLPLLAAIGPEVERIYVVDDACPDGSGDLVARDCRDPRVRVVRNPRNLGVGGAVMAGYRAAIDDGMQVLVKLDGDGQMDPALLPRFVAPILAGEADYTKGNRFHDLDLIGRMPRVRIFGNAVLSFMSKLSTGYWDIFDPTNGYTAIHADVARRLAPGKLSERWFFESDVLFRLGTLRAVVVDVPMVPRYGDEDSGLKVSRVVGEFAFKHARNFLKRVFYGYFLRDMSVASLELVAGVALLAFGTVFGIVNWIELAGTGRAAPAGTVMLAALPVILGLQFVLAFLAYDIAAIPRRPLTRQVASSR</sequence>
<dbReference type="Gene3D" id="3.90.550.10">
    <property type="entry name" value="Spore Coat Polysaccharide Biosynthesis Protein SpsA, Chain A"/>
    <property type="match status" value="1"/>
</dbReference>
<dbReference type="PANTHER" id="PTHR48090">
    <property type="entry name" value="UNDECAPRENYL-PHOSPHATE 4-DEOXY-4-FORMAMIDO-L-ARABINOSE TRANSFERASE-RELATED"/>
    <property type="match status" value="1"/>
</dbReference>
<evidence type="ECO:0000313" key="4">
    <source>
        <dbReference type="Proteomes" id="UP000029391"/>
    </source>
</evidence>
<feature type="domain" description="Glycosyltransferase 2-like" evidence="2">
    <location>
        <begin position="10"/>
        <end position="172"/>
    </location>
</feature>
<dbReference type="Proteomes" id="UP000029391">
    <property type="component" value="Unassembled WGS sequence"/>
</dbReference>
<organism evidence="3 4">
    <name type="scientific">Arenimonas composti TR7-09 = DSM 18010</name>
    <dbReference type="NCBI Taxonomy" id="1121013"/>
    <lineage>
        <taxon>Bacteria</taxon>
        <taxon>Pseudomonadati</taxon>
        <taxon>Pseudomonadota</taxon>
        <taxon>Gammaproteobacteria</taxon>
        <taxon>Lysobacterales</taxon>
        <taxon>Lysobacteraceae</taxon>
        <taxon>Arenimonas</taxon>
    </lineage>
</organism>
<feature type="transmembrane region" description="Helical" evidence="1">
    <location>
        <begin position="252"/>
        <end position="271"/>
    </location>
</feature>
<dbReference type="AlphaFoldDB" id="A0A091BYX1"/>
<evidence type="ECO:0000259" key="2">
    <source>
        <dbReference type="Pfam" id="PF00535"/>
    </source>
</evidence>
<dbReference type="OrthoDB" id="9808633at2"/>
<dbReference type="eggNOG" id="COG1215">
    <property type="taxonomic scope" value="Bacteria"/>
</dbReference>
<evidence type="ECO:0000256" key="1">
    <source>
        <dbReference type="SAM" id="Phobius"/>
    </source>
</evidence>
<keyword evidence="1" id="KW-0472">Membrane</keyword>
<keyword evidence="4" id="KW-1185">Reference proteome</keyword>
<dbReference type="EMBL" id="AWXU01000033">
    <property type="protein sequence ID" value="KFN49565.1"/>
    <property type="molecule type" value="Genomic_DNA"/>
</dbReference>